<comment type="caution">
    <text evidence="3">The sequence shown here is derived from an EMBL/GenBank/DDBJ whole genome shotgun (WGS) entry which is preliminary data.</text>
</comment>
<dbReference type="Gene3D" id="2.150.10.10">
    <property type="entry name" value="Serralysin-like metalloprotease, C-terminal"/>
    <property type="match status" value="2"/>
</dbReference>
<evidence type="ECO:0000256" key="2">
    <source>
        <dbReference type="ARBA" id="ARBA00022525"/>
    </source>
</evidence>
<dbReference type="Proteomes" id="UP000652760">
    <property type="component" value="Unassembled WGS sequence"/>
</dbReference>
<dbReference type="PANTHER" id="PTHR38340">
    <property type="entry name" value="S-LAYER PROTEIN"/>
    <property type="match status" value="1"/>
</dbReference>
<protein>
    <recommendedName>
        <fullName evidence="5">Calcium-binding protein</fullName>
    </recommendedName>
</protein>
<proteinExistence type="predicted"/>
<organism evidence="3 4">
    <name type="scientific">Azospirillum endophyticum</name>
    <dbReference type="NCBI Taxonomy" id="2800326"/>
    <lineage>
        <taxon>Bacteria</taxon>
        <taxon>Pseudomonadati</taxon>
        <taxon>Pseudomonadota</taxon>
        <taxon>Alphaproteobacteria</taxon>
        <taxon>Rhodospirillales</taxon>
        <taxon>Azospirillaceae</taxon>
        <taxon>Azospirillum</taxon>
    </lineage>
</organism>
<evidence type="ECO:0008006" key="5">
    <source>
        <dbReference type="Google" id="ProtNLM"/>
    </source>
</evidence>
<dbReference type="InterPro" id="IPR050557">
    <property type="entry name" value="RTX_toxin/Mannuronan_C5-epim"/>
</dbReference>
<dbReference type="PROSITE" id="PS00330">
    <property type="entry name" value="HEMOLYSIN_CALCIUM"/>
    <property type="match status" value="1"/>
</dbReference>
<dbReference type="InterPro" id="IPR018511">
    <property type="entry name" value="Hemolysin-typ_Ca-bd_CS"/>
</dbReference>
<gene>
    <name evidence="3" type="ORF">JHL17_36780</name>
</gene>
<comment type="subcellular location">
    <subcellularLocation>
        <location evidence="1">Secreted</location>
    </subcellularLocation>
</comment>
<evidence type="ECO:0000256" key="1">
    <source>
        <dbReference type="ARBA" id="ARBA00004613"/>
    </source>
</evidence>
<dbReference type="EMBL" id="JAENHM010000095">
    <property type="protein sequence ID" value="MBK1842961.1"/>
    <property type="molecule type" value="Genomic_DNA"/>
</dbReference>
<dbReference type="SUPFAM" id="SSF51120">
    <property type="entry name" value="beta-Roll"/>
    <property type="match status" value="1"/>
</dbReference>
<dbReference type="Pfam" id="PF00353">
    <property type="entry name" value="HemolysinCabind"/>
    <property type="match status" value="3"/>
</dbReference>
<sequence length="226" mass="24268">MNLEKKMATYFGDANANNIGPYSGPNTIYGGAGNDTIYGYTDNDRLEGEDGDDQINGWFGNDTIFGGNGNDFLDGWDNNDIIYGEAGNDTINGGTGNDYIYGDYGTESGQDVLSGGAGNDSIEGGSDNDLYLFNFGTDGQDHYYDSQGDYDTLRVDGVTNISQLTITSAANYGGSANNLVIHKDGSLAEYVQIYDFYSGSGFGAGRIEYLNVSGSTFWLSDYIDRV</sequence>
<keyword evidence="4" id="KW-1185">Reference proteome</keyword>
<name>A0ABS1FHN6_9PROT</name>
<keyword evidence="2" id="KW-0964">Secreted</keyword>
<dbReference type="InterPro" id="IPR011049">
    <property type="entry name" value="Serralysin-like_metalloprot_C"/>
</dbReference>
<dbReference type="InterPro" id="IPR001343">
    <property type="entry name" value="Hemolysn_Ca-bd"/>
</dbReference>
<reference evidence="4" key="1">
    <citation type="submission" date="2021-01" db="EMBL/GenBank/DDBJ databases">
        <title>Genome public.</title>
        <authorList>
            <person name="Liu C."/>
            <person name="Sun Q."/>
        </authorList>
    </citation>
    <scope>NUCLEOTIDE SEQUENCE [LARGE SCALE GENOMIC DNA]</scope>
    <source>
        <strain evidence="4">YIM B02556</strain>
    </source>
</reference>
<accession>A0ABS1FHN6</accession>
<dbReference type="PANTHER" id="PTHR38340:SF1">
    <property type="entry name" value="S-LAYER PROTEIN"/>
    <property type="match status" value="1"/>
</dbReference>
<evidence type="ECO:0000313" key="4">
    <source>
        <dbReference type="Proteomes" id="UP000652760"/>
    </source>
</evidence>
<dbReference type="PRINTS" id="PR00313">
    <property type="entry name" value="CABNDNGRPT"/>
</dbReference>
<evidence type="ECO:0000313" key="3">
    <source>
        <dbReference type="EMBL" id="MBK1842961.1"/>
    </source>
</evidence>